<evidence type="ECO:0000313" key="7">
    <source>
        <dbReference type="Proteomes" id="UP000094609"/>
    </source>
</evidence>
<dbReference type="KEGG" id="shal:SHALO_1213"/>
<dbReference type="GO" id="GO:0009399">
    <property type="term" value="P:nitrogen fixation"/>
    <property type="evidence" value="ECO:0007669"/>
    <property type="project" value="InterPro"/>
</dbReference>
<keyword evidence="7" id="KW-1185">Reference proteome</keyword>
<dbReference type="InterPro" id="IPR004893">
    <property type="entry name" value="NifW"/>
</dbReference>
<comment type="similarity">
    <text evidence="2">Belongs to the NifW family.</text>
</comment>
<protein>
    <recommendedName>
        <fullName evidence="4">Nitrogenase-stabilizing/protective protein NifW</fullName>
    </recommendedName>
</protein>
<dbReference type="PATRIC" id="fig|1193502.14.peg.1231"/>
<dbReference type="Pfam" id="PF03206">
    <property type="entry name" value="NifW"/>
    <property type="match status" value="1"/>
</dbReference>
<dbReference type="STRING" id="1193502.SHALO_1213"/>
<gene>
    <name evidence="6" type="ORF">SHALO_1213</name>
</gene>
<dbReference type="RefSeq" id="WP_025344376.1">
    <property type="nucleotide sequence ID" value="NZ_CP017111.1"/>
</dbReference>
<dbReference type="EMBL" id="CP017111">
    <property type="protein sequence ID" value="AOO64991.1"/>
    <property type="molecule type" value="Genomic_DNA"/>
</dbReference>
<evidence type="ECO:0000256" key="4">
    <source>
        <dbReference type="ARBA" id="ARBA00016274"/>
    </source>
</evidence>
<keyword evidence="5" id="KW-0535">Nitrogen fixation</keyword>
<evidence type="ECO:0000256" key="5">
    <source>
        <dbReference type="ARBA" id="ARBA00023231"/>
    </source>
</evidence>
<reference evidence="7" key="1">
    <citation type="submission" date="2016-08" db="EMBL/GenBank/DDBJ databases">
        <title>Complete genome sequence of the organohalide-respiring Epsilonproteobacterium Sulfurospirillum halorespirans.</title>
        <authorList>
            <person name="Goris T."/>
            <person name="Zimmermann J."/>
            <person name="Schenz B."/>
            <person name="Lemos M."/>
            <person name="Hackermueller J."/>
            <person name="Diekert G."/>
        </authorList>
    </citation>
    <scope>NUCLEOTIDE SEQUENCE [LARGE SCALE GENOMIC DNA]</scope>
    <source>
        <strain>DSM 13726</strain>
        <strain evidence="7">PCE-M2</strain>
    </source>
</reference>
<evidence type="ECO:0000256" key="2">
    <source>
        <dbReference type="ARBA" id="ARBA00008351"/>
    </source>
</evidence>
<dbReference type="Proteomes" id="UP000094609">
    <property type="component" value="Chromosome"/>
</dbReference>
<evidence type="ECO:0000313" key="6">
    <source>
        <dbReference type="EMBL" id="AOO64991.1"/>
    </source>
</evidence>
<accession>A0A1D7TJ21</accession>
<organism evidence="6 7">
    <name type="scientific">Sulfurospirillum halorespirans DSM 13726</name>
    <dbReference type="NCBI Taxonomy" id="1193502"/>
    <lineage>
        <taxon>Bacteria</taxon>
        <taxon>Pseudomonadati</taxon>
        <taxon>Campylobacterota</taxon>
        <taxon>Epsilonproteobacteria</taxon>
        <taxon>Campylobacterales</taxon>
        <taxon>Sulfurospirillaceae</taxon>
        <taxon>Sulfurospirillum</taxon>
    </lineage>
</organism>
<dbReference type="AlphaFoldDB" id="A0A1D7TJ21"/>
<evidence type="ECO:0000256" key="1">
    <source>
        <dbReference type="ARBA" id="ARBA00002247"/>
    </source>
</evidence>
<name>A0A1D7TJ21_9BACT</name>
<sequence>MRTLEQYYELKDAEDFFEFFGVDYDKHIVEVKRFHIMKEYGTLIKKGFENFNGDEKYLMDFLKFALIRVYMDYKHGHAPSAAEVWGMLEDGKAKGCLACTTATEGGNCAC</sequence>
<comment type="subunit">
    <text evidence="3">Homotrimer; associates with NifD.</text>
</comment>
<comment type="function">
    <text evidence="1">May protect the nitrogenase Fe-Mo protein from oxidative damage.</text>
</comment>
<proteinExistence type="inferred from homology"/>
<evidence type="ECO:0000256" key="3">
    <source>
        <dbReference type="ARBA" id="ARBA00011284"/>
    </source>
</evidence>